<evidence type="ECO:0000256" key="1">
    <source>
        <dbReference type="SAM" id="MobiDB-lite"/>
    </source>
</evidence>
<dbReference type="EMBL" id="PNBA02000020">
    <property type="protein sequence ID" value="KAG6389312.1"/>
    <property type="molecule type" value="Genomic_DNA"/>
</dbReference>
<keyword evidence="2" id="KW-0812">Transmembrane</keyword>
<feature type="transmembrane region" description="Helical" evidence="2">
    <location>
        <begin position="198"/>
        <end position="222"/>
    </location>
</feature>
<feature type="compositionally biased region" description="Basic and acidic residues" evidence="1">
    <location>
        <begin position="15"/>
        <end position="25"/>
    </location>
</feature>
<evidence type="ECO:0000313" key="4">
    <source>
        <dbReference type="Proteomes" id="UP000298416"/>
    </source>
</evidence>
<name>A0A8X8Z350_SALSN</name>
<feature type="transmembrane region" description="Helical" evidence="2">
    <location>
        <begin position="550"/>
        <end position="570"/>
    </location>
</feature>
<keyword evidence="2" id="KW-1133">Transmembrane helix</keyword>
<comment type="caution">
    <text evidence="3">The sequence shown here is derived from an EMBL/GenBank/DDBJ whole genome shotgun (WGS) entry which is preliminary data.</text>
</comment>
<dbReference type="GO" id="GO:0005886">
    <property type="term" value="C:plasma membrane"/>
    <property type="evidence" value="ECO:0007669"/>
    <property type="project" value="TreeGrafter"/>
</dbReference>
<dbReference type="InterPro" id="IPR040283">
    <property type="entry name" value="DDB_G0292058-like"/>
</dbReference>
<accession>A0A8X8Z350</accession>
<sequence length="594" mass="65745">MNYCVISDDAHSRASEWASRTHGDVPRVPGAWRDSSSRVSPRRATRRDGRELETRWALQCVSRGSRLSETRREPGARRVVDGLISDERGGNGSNGMVVSLVRRERGRFLADNSSDEQVNTTLILASKRTQRKDPLDDFQKYRGGWNISNRHYWASVAYTAVPFFVVGAIWFVIFGLCLIITCLYFCCCRKAQYGYSRLAYALSLILLTFFTIAAIIGCVILYTGQGKYHSSTINTLEYVVYQADTTSESLRNVSGYLAAAKQINVGQVILPSNVQGDIDKIQTKINSSATTLSSKTEDNSQKIKKAIQSVRLALIILSAVMLLLTFLGFVFSIFGMQVLVYLLVITGWILVTGTFLLCGIFLLLHNVTGDTCVAMNQWVQNPTAHTALDDILPCVDNATAQETLTKSKEVTSQLVTLMNTVITNVSNANNIPNFLPFYFNQSGPLVPNVCNPFNPDLSSRACAPGETDLNNAPQVLGGYVCQTSPNGICTTTGRLTPAIYNQMAAGVNVSYGLYKYGPVLVNVQDCTFVRDTFSAIVNDHCPGLRKYSQWIYVGLVMVALAVMLSLLFWVCDWNFNQKRGVNELQNLCISEPRT</sequence>
<dbReference type="AlphaFoldDB" id="A0A8X8Z350"/>
<dbReference type="GO" id="GO:0009506">
    <property type="term" value="C:plasmodesma"/>
    <property type="evidence" value="ECO:0007669"/>
    <property type="project" value="TreeGrafter"/>
</dbReference>
<organism evidence="3">
    <name type="scientific">Salvia splendens</name>
    <name type="common">Scarlet sage</name>
    <dbReference type="NCBI Taxonomy" id="180675"/>
    <lineage>
        <taxon>Eukaryota</taxon>
        <taxon>Viridiplantae</taxon>
        <taxon>Streptophyta</taxon>
        <taxon>Embryophyta</taxon>
        <taxon>Tracheophyta</taxon>
        <taxon>Spermatophyta</taxon>
        <taxon>Magnoliopsida</taxon>
        <taxon>eudicotyledons</taxon>
        <taxon>Gunneridae</taxon>
        <taxon>Pentapetalae</taxon>
        <taxon>asterids</taxon>
        <taxon>lamiids</taxon>
        <taxon>Lamiales</taxon>
        <taxon>Lamiaceae</taxon>
        <taxon>Nepetoideae</taxon>
        <taxon>Mentheae</taxon>
        <taxon>Salviinae</taxon>
        <taxon>Salvia</taxon>
        <taxon>Salvia subgen. Calosphace</taxon>
        <taxon>core Calosphace</taxon>
    </lineage>
</organism>
<dbReference type="Proteomes" id="UP000298416">
    <property type="component" value="Unassembled WGS sequence"/>
</dbReference>
<proteinExistence type="predicted"/>
<feature type="transmembrane region" description="Helical" evidence="2">
    <location>
        <begin position="338"/>
        <end position="364"/>
    </location>
</feature>
<dbReference type="PANTHER" id="PTHR31414">
    <property type="entry name" value="TRANSMEMBRANE PROTEIN DDB_G0292058"/>
    <property type="match status" value="1"/>
</dbReference>
<feature type="transmembrane region" description="Helical" evidence="2">
    <location>
        <begin position="312"/>
        <end position="331"/>
    </location>
</feature>
<gene>
    <name evidence="3" type="ORF">SASPL_150780</name>
</gene>
<evidence type="ECO:0008006" key="5">
    <source>
        <dbReference type="Google" id="ProtNLM"/>
    </source>
</evidence>
<evidence type="ECO:0000256" key="2">
    <source>
        <dbReference type="SAM" id="Phobius"/>
    </source>
</evidence>
<keyword evidence="2" id="KW-0472">Membrane</keyword>
<evidence type="ECO:0000313" key="3">
    <source>
        <dbReference type="EMBL" id="KAG6389312.1"/>
    </source>
</evidence>
<feature type="transmembrane region" description="Helical" evidence="2">
    <location>
        <begin position="163"/>
        <end position="186"/>
    </location>
</feature>
<keyword evidence="4" id="KW-1185">Reference proteome</keyword>
<reference evidence="3" key="1">
    <citation type="submission" date="2018-01" db="EMBL/GenBank/DDBJ databases">
        <authorList>
            <person name="Mao J.F."/>
        </authorList>
    </citation>
    <scope>NUCLEOTIDE SEQUENCE</scope>
    <source>
        <strain evidence="3">Huo1</strain>
        <tissue evidence="3">Leaf</tissue>
    </source>
</reference>
<dbReference type="PANTHER" id="PTHR31414:SF15">
    <property type="entry name" value="PLASMA MEMBRANE FUSION PROTEIN"/>
    <property type="match status" value="1"/>
</dbReference>
<protein>
    <recommendedName>
        <fullName evidence="5">Transmembrane protein</fullName>
    </recommendedName>
</protein>
<feature type="region of interest" description="Disordered" evidence="1">
    <location>
        <begin position="15"/>
        <end position="50"/>
    </location>
</feature>
<reference evidence="3" key="2">
    <citation type="submission" date="2020-08" db="EMBL/GenBank/DDBJ databases">
        <title>Plant Genome Project.</title>
        <authorList>
            <person name="Zhang R.-G."/>
        </authorList>
    </citation>
    <scope>NUCLEOTIDE SEQUENCE</scope>
    <source>
        <strain evidence="3">Huo1</strain>
        <tissue evidence="3">Leaf</tissue>
    </source>
</reference>